<feature type="region of interest" description="Disordered" evidence="2">
    <location>
        <begin position="386"/>
        <end position="497"/>
    </location>
</feature>
<feature type="compositionally biased region" description="Basic and acidic residues" evidence="2">
    <location>
        <begin position="230"/>
        <end position="242"/>
    </location>
</feature>
<evidence type="ECO:0000313" key="3">
    <source>
        <dbReference type="EMBL" id="GHJ88686.1"/>
    </source>
</evidence>
<feature type="region of interest" description="Disordered" evidence="2">
    <location>
        <begin position="793"/>
        <end position="846"/>
    </location>
</feature>
<feature type="compositionally biased region" description="Polar residues" evidence="2">
    <location>
        <begin position="171"/>
        <end position="182"/>
    </location>
</feature>
<proteinExistence type="predicted"/>
<dbReference type="Proteomes" id="UP000620104">
    <property type="component" value="Unassembled WGS sequence"/>
</dbReference>
<name>A0A8H3TXF4_9TREE</name>
<keyword evidence="4" id="KW-1185">Reference proteome</keyword>
<dbReference type="EMBL" id="BLZA01000030">
    <property type="protein sequence ID" value="GHJ88686.1"/>
    <property type="molecule type" value="Genomic_DNA"/>
</dbReference>
<feature type="compositionally biased region" description="Acidic residues" evidence="2">
    <location>
        <begin position="79"/>
        <end position="89"/>
    </location>
</feature>
<protein>
    <submittedName>
        <fullName evidence="3">Uncharacterized protein</fullName>
    </submittedName>
</protein>
<feature type="region of interest" description="Disordered" evidence="2">
    <location>
        <begin position="141"/>
        <end position="182"/>
    </location>
</feature>
<feature type="compositionally biased region" description="Basic and acidic residues" evidence="2">
    <location>
        <begin position="816"/>
        <end position="827"/>
    </location>
</feature>
<evidence type="ECO:0000313" key="4">
    <source>
        <dbReference type="Proteomes" id="UP000620104"/>
    </source>
</evidence>
<dbReference type="AlphaFoldDB" id="A0A8H3TXF4"/>
<feature type="region of interest" description="Disordered" evidence="2">
    <location>
        <begin position="54"/>
        <end position="126"/>
    </location>
</feature>
<comment type="caution">
    <text evidence="3">The sequence shown here is derived from an EMBL/GenBank/DDBJ whole genome shotgun (WGS) entry which is preliminary data.</text>
</comment>
<feature type="region of interest" description="Disordered" evidence="2">
    <location>
        <begin position="902"/>
        <end position="945"/>
    </location>
</feature>
<feature type="region of interest" description="Disordered" evidence="2">
    <location>
        <begin position="712"/>
        <end position="742"/>
    </location>
</feature>
<reference evidence="3" key="1">
    <citation type="submission" date="2020-07" db="EMBL/GenBank/DDBJ databases">
        <title>Draft Genome Sequence of a Deep-Sea Yeast, Naganishia (Cryptococcus) liquefaciens strain N6.</title>
        <authorList>
            <person name="Han Y.W."/>
            <person name="Kajitani R."/>
            <person name="Morimoto H."/>
            <person name="Parhat M."/>
            <person name="Tsubouchi H."/>
            <person name="Bakenova O."/>
            <person name="Ogata M."/>
            <person name="Argunhan B."/>
            <person name="Aoki R."/>
            <person name="Kajiwara S."/>
            <person name="Itoh T."/>
            <person name="Iwasaki H."/>
        </authorList>
    </citation>
    <scope>NUCLEOTIDE SEQUENCE</scope>
    <source>
        <strain evidence="3">N6</strain>
    </source>
</reference>
<feature type="region of interest" description="Disordered" evidence="2">
    <location>
        <begin position="1"/>
        <end position="27"/>
    </location>
</feature>
<organism evidence="3 4">
    <name type="scientific">Naganishia liquefaciens</name>
    <dbReference type="NCBI Taxonomy" id="104408"/>
    <lineage>
        <taxon>Eukaryota</taxon>
        <taxon>Fungi</taxon>
        <taxon>Dikarya</taxon>
        <taxon>Basidiomycota</taxon>
        <taxon>Agaricomycotina</taxon>
        <taxon>Tremellomycetes</taxon>
        <taxon>Filobasidiales</taxon>
        <taxon>Filobasidiaceae</taxon>
        <taxon>Naganishia</taxon>
    </lineage>
</organism>
<feature type="coiled-coil region" evidence="1">
    <location>
        <begin position="278"/>
        <end position="347"/>
    </location>
</feature>
<dbReference type="OrthoDB" id="2589068at2759"/>
<evidence type="ECO:0000256" key="1">
    <source>
        <dbReference type="SAM" id="Coils"/>
    </source>
</evidence>
<feature type="compositionally biased region" description="Polar residues" evidence="2">
    <location>
        <begin position="591"/>
        <end position="600"/>
    </location>
</feature>
<feature type="region of interest" description="Disordered" evidence="2">
    <location>
        <begin position="229"/>
        <end position="257"/>
    </location>
</feature>
<gene>
    <name evidence="3" type="ORF">NliqN6_5088</name>
</gene>
<feature type="region of interest" description="Disordered" evidence="2">
    <location>
        <begin position="524"/>
        <end position="626"/>
    </location>
</feature>
<feature type="compositionally biased region" description="Polar residues" evidence="2">
    <location>
        <begin position="243"/>
        <end position="252"/>
    </location>
</feature>
<accession>A0A8H3TXF4</accession>
<feature type="compositionally biased region" description="Polar residues" evidence="2">
    <location>
        <begin position="472"/>
        <end position="481"/>
    </location>
</feature>
<sequence length="945" mass="103301">MKSLMALSRINTHQPTPDTTYLPPLPDVATTTTHIPTATYRGKDPMALLDWARGVAGGGGRRSPNEPGIVYGVARDGTDVDVDEDEDEDRGSGTSSSEVRVDRRGDAGRGWVEEAEGSFSDDVRDERDHLAYDPVWESHAQFQPPHPHLHPFGTCPFPQQPHLQPPPLHPDTSSSKFSAGWQSPRISDRIPQADELSAMEQMTLGGTTVGAGTAVDAVPFSSMRSMNGALKREQRREEHDAPSETSPVTHPSATATTTALQSQIRTLQAQIIASHVSRSSLERNVLDAHDEARAYRAELAEAVRALRRAKAETKKLDDERRKGVRLYEETRERLVKYHEALKVQEARDAGREEGRLEAFHEIERWMTAPPIPIDPIGSIPANVVRPWDQAHGHDGAAGCGRERGRKEQQRDGGRYEAGSGRRDAEYFSGQNNDEPGPVHRQDAFPAAHQTATGFLPPTDPRDGYDLAPPRQTHPQRPSPGQASGFIPLRQTPPVLPEKLTPLNAADAYLDRVEHDSRLQGLLAGTSAHAGPGYSQKSDAARPAHTRRHSSNPSHLDKPLPAPHQQHRRYVSHGDPSAYAGSPQGAGPGRGSAQSTRQMNGLQGHKSYGKADRGISQPDRYPPFQTQGTSILDHAVPVLSPDQQPYAIPPGHVDPRHVPLPDSRTASAFGGSGHPARQTGGPSFASLGAATNRSRLAVGLRNEDDLSMIEERDEKSTGVDYSPRGHAQDAHPSRGHVKPARSMQSLPSWKIKPKIVLPKRLGAPGTDIRMMPDLNEQQMRELLAHQQAEAMRRGDLRPPTDTLPPEVNATAKPMPHTIRDEERPHRQEGPQARDAPSMSINPAHIPLPPTRYGTVYTEAPERTFPGISVIDFAARIPLPESRAPTVISRAGERYPLKATVETIDDRDAPHHRVPGSILKRDKSPGPGRRKTSSACDAFARPAEEAD</sequence>
<feature type="compositionally biased region" description="Basic and acidic residues" evidence="2">
    <location>
        <begin position="388"/>
        <end position="425"/>
    </location>
</feature>
<evidence type="ECO:0000256" key="2">
    <source>
        <dbReference type="SAM" id="MobiDB-lite"/>
    </source>
</evidence>
<keyword evidence="1" id="KW-0175">Coiled coil</keyword>